<name>A0AAD4HVX6_9PEZI</name>
<gene>
    <name evidence="5" type="ORF">NEMBOFW57_008523</name>
</gene>
<dbReference type="AlphaFoldDB" id="A0AAD4HVX6"/>
<comment type="caution">
    <text evidence="5">The sequence shown here is derived from an EMBL/GenBank/DDBJ whole genome shotgun (WGS) entry which is preliminary data.</text>
</comment>
<organism evidence="5 6">
    <name type="scientific">Staphylotrichum longicolle</name>
    <dbReference type="NCBI Taxonomy" id="669026"/>
    <lineage>
        <taxon>Eukaryota</taxon>
        <taxon>Fungi</taxon>
        <taxon>Dikarya</taxon>
        <taxon>Ascomycota</taxon>
        <taxon>Pezizomycotina</taxon>
        <taxon>Sordariomycetes</taxon>
        <taxon>Sordariomycetidae</taxon>
        <taxon>Sordariales</taxon>
        <taxon>Chaetomiaceae</taxon>
        <taxon>Staphylotrichum</taxon>
    </lineage>
</organism>
<evidence type="ECO:0000313" key="6">
    <source>
        <dbReference type="Proteomes" id="UP001197093"/>
    </source>
</evidence>
<keyword evidence="2 3" id="KW-0040">ANK repeat</keyword>
<feature type="region of interest" description="Disordered" evidence="4">
    <location>
        <begin position="77"/>
        <end position="97"/>
    </location>
</feature>
<dbReference type="SMART" id="SM00248">
    <property type="entry name" value="ANK"/>
    <property type="match status" value="8"/>
</dbReference>
<accession>A0AAD4HVX6</accession>
<proteinExistence type="predicted"/>
<feature type="repeat" description="ANK" evidence="3">
    <location>
        <begin position="297"/>
        <end position="323"/>
    </location>
</feature>
<dbReference type="SUPFAM" id="SSF48403">
    <property type="entry name" value="Ankyrin repeat"/>
    <property type="match status" value="2"/>
</dbReference>
<feature type="repeat" description="ANK" evidence="3">
    <location>
        <begin position="215"/>
        <end position="247"/>
    </location>
</feature>
<dbReference type="PANTHER" id="PTHR24126:SF14">
    <property type="entry name" value="ANK_REP_REGION DOMAIN-CONTAINING PROTEIN"/>
    <property type="match status" value="1"/>
</dbReference>
<sequence length="937" mass="104038">MDMALGLLVVLQSRHWVLRATVPWLLRALSYSDDERVDWSYADMQQALRWRMLGALSSAETELEYSKLLRSVSARRSFSQHVPTEPGSQDPSHPPEDEVEALIEEFRERLLLTAQSLEADADIEQTLEETTETLHRVREAMVAAPSSREKLKTVVTFIGSEPSGLERLPCATLLHLAVEFVGGDSSFKGQARVLQCVKAALRAEGMGNINIPGALGETALISACRCGQFVAAMYLLSLGADASIADDSGITALHWLGFFEDEDIATMAERLVKNGANLNARTTELLDLPEHAINLQVGCTPLHYAVAMRSSHAVSALLRLGADPFQEVPLTFAYEAYFFTPLHFAVSLHFHEIVRQLLEVDGTSDKVRFRGRRTPHAALSISIVNLTGICLVMPSMMAPFSRILAHGAAHEDALDKTLGAILDKFPAKDVLELVHARLTSVWFPAEDPIIFRAWKRRGLGPRKVTLPELQALGLPSYDTTLHQGQRWDVELWLRAASECPSFQASGTASTHAALIGVGEGILPISEGDMMHTLMRCISRDQDGLLSVVLPRLDLSLLDRSIPFLFFLAAEHDSIGCLEVMWRVLIENAESDHLKTRCIEYEEQSKTALHRAAEKNATRAMDFLLDHGWDMDGDLGTTAGSPLNVAATSLLTRDAAILLLRRGANLFCCRRSGAGFNVLHRALQDPDVELKGDQQFSLVRILVESCADLFLPVLDKLLAGRNNLLWTPLHLAVFKCDMPSVLTLLELGRCDLAAEDSRRFTPLMLALYSEHFAEARFENLEAIYARRGWGLSSLAELKLGHQPWMVERWREMAGLLVKAGSPVPKTLGTTGDYEFLFVQVAQELSMAAADPERDLEDEFRKAFKNFRFLQHPSPRTGLDPVVKLFAEQNTAVIFPDGCAEGEDVPWIQMEFGRPRSASSGDPGRGIVFRLWRQDHSER</sequence>
<keyword evidence="6" id="KW-1185">Reference proteome</keyword>
<keyword evidence="1" id="KW-0677">Repeat</keyword>
<feature type="repeat" description="ANK" evidence="3">
    <location>
        <begin position="248"/>
        <end position="283"/>
    </location>
</feature>
<dbReference type="PANTHER" id="PTHR24126">
    <property type="entry name" value="ANKYRIN REPEAT, PH AND SEC7 DOMAIN CONTAINING PROTEIN SECG-RELATED"/>
    <property type="match status" value="1"/>
</dbReference>
<evidence type="ECO:0000256" key="1">
    <source>
        <dbReference type="ARBA" id="ARBA00022737"/>
    </source>
</evidence>
<dbReference type="InterPro" id="IPR036770">
    <property type="entry name" value="Ankyrin_rpt-contain_sf"/>
</dbReference>
<dbReference type="Pfam" id="PF12796">
    <property type="entry name" value="Ank_2"/>
    <property type="match status" value="1"/>
</dbReference>
<dbReference type="Gene3D" id="1.25.40.20">
    <property type="entry name" value="Ankyrin repeat-containing domain"/>
    <property type="match status" value="3"/>
</dbReference>
<evidence type="ECO:0000256" key="3">
    <source>
        <dbReference type="PROSITE-ProRule" id="PRU00023"/>
    </source>
</evidence>
<dbReference type="Proteomes" id="UP001197093">
    <property type="component" value="Unassembled WGS sequence"/>
</dbReference>
<protein>
    <submittedName>
        <fullName evidence="5">Uncharacterized protein</fullName>
    </submittedName>
</protein>
<dbReference type="EMBL" id="JAHCVI010000004">
    <property type="protein sequence ID" value="KAG7286217.1"/>
    <property type="molecule type" value="Genomic_DNA"/>
</dbReference>
<dbReference type="PROSITE" id="PS50297">
    <property type="entry name" value="ANK_REP_REGION"/>
    <property type="match status" value="2"/>
</dbReference>
<dbReference type="InterPro" id="IPR002110">
    <property type="entry name" value="Ankyrin_rpt"/>
</dbReference>
<evidence type="ECO:0000256" key="4">
    <source>
        <dbReference type="SAM" id="MobiDB-lite"/>
    </source>
</evidence>
<dbReference type="PROSITE" id="PS50088">
    <property type="entry name" value="ANK_REPEAT"/>
    <property type="match status" value="4"/>
</dbReference>
<evidence type="ECO:0000256" key="2">
    <source>
        <dbReference type="ARBA" id="ARBA00023043"/>
    </source>
</evidence>
<feature type="compositionally biased region" description="Polar residues" evidence="4">
    <location>
        <begin position="77"/>
        <end position="91"/>
    </location>
</feature>
<feature type="repeat" description="ANK" evidence="3">
    <location>
        <begin position="603"/>
        <end position="631"/>
    </location>
</feature>
<reference evidence="5" key="1">
    <citation type="submission" date="2023-02" db="EMBL/GenBank/DDBJ databases">
        <authorList>
            <person name="Palmer J.M."/>
        </authorList>
    </citation>
    <scope>NUCLEOTIDE SEQUENCE</scope>
    <source>
        <strain evidence="5">FW57</strain>
    </source>
</reference>
<evidence type="ECO:0000313" key="5">
    <source>
        <dbReference type="EMBL" id="KAG7286217.1"/>
    </source>
</evidence>